<name>A0ACB9N891_BAUVA</name>
<evidence type="ECO:0000313" key="1">
    <source>
        <dbReference type="EMBL" id="KAI4332587.1"/>
    </source>
</evidence>
<proteinExistence type="predicted"/>
<dbReference type="Proteomes" id="UP000828941">
    <property type="component" value="Chromosome 7"/>
</dbReference>
<reference evidence="1 2" key="1">
    <citation type="journal article" date="2022" name="DNA Res.">
        <title>Chromosomal-level genome assembly of the orchid tree Bauhinia variegata (Leguminosae; Cercidoideae) supports the allotetraploid origin hypothesis of Bauhinia.</title>
        <authorList>
            <person name="Zhong Y."/>
            <person name="Chen Y."/>
            <person name="Zheng D."/>
            <person name="Pang J."/>
            <person name="Liu Y."/>
            <person name="Luo S."/>
            <person name="Meng S."/>
            <person name="Qian L."/>
            <person name="Wei D."/>
            <person name="Dai S."/>
            <person name="Zhou R."/>
        </authorList>
    </citation>
    <scope>NUCLEOTIDE SEQUENCE [LARGE SCALE GENOMIC DNA]</scope>
    <source>
        <strain evidence="1">BV-YZ2020</strain>
    </source>
</reference>
<accession>A0ACB9N891</accession>
<gene>
    <name evidence="1" type="ORF">L6164_017483</name>
</gene>
<organism evidence="1 2">
    <name type="scientific">Bauhinia variegata</name>
    <name type="common">Purple orchid tree</name>
    <name type="synonym">Phanera variegata</name>
    <dbReference type="NCBI Taxonomy" id="167791"/>
    <lineage>
        <taxon>Eukaryota</taxon>
        <taxon>Viridiplantae</taxon>
        <taxon>Streptophyta</taxon>
        <taxon>Embryophyta</taxon>
        <taxon>Tracheophyta</taxon>
        <taxon>Spermatophyta</taxon>
        <taxon>Magnoliopsida</taxon>
        <taxon>eudicotyledons</taxon>
        <taxon>Gunneridae</taxon>
        <taxon>Pentapetalae</taxon>
        <taxon>rosids</taxon>
        <taxon>fabids</taxon>
        <taxon>Fabales</taxon>
        <taxon>Fabaceae</taxon>
        <taxon>Cercidoideae</taxon>
        <taxon>Cercideae</taxon>
        <taxon>Bauhiniinae</taxon>
        <taxon>Bauhinia</taxon>
    </lineage>
</organism>
<comment type="caution">
    <text evidence="1">The sequence shown here is derived from an EMBL/GenBank/DDBJ whole genome shotgun (WGS) entry which is preliminary data.</text>
</comment>
<keyword evidence="2" id="KW-1185">Reference proteome</keyword>
<sequence>MEISREFLLRGMPKEREMAAEHVITCSQPQFQKVISAQFRRPSLHLLEDTEEARTKYLTLCVPLHKAALKGDWKAAKHILEKDWTLLNAAITKGWATVLHIAAGANHVHFVEELVALMNESDLELQDYKDNTALCFVAAIGNVRIAEIMWRKNNDIAGIRGGEGVTPLHMAALQGRSEMATFLYPKTWGVFEKEDWILLFYLCISNGLNDLAQHMLDNMPELAYARCNYETALHVLARKPSGSCCHHSSRYGKQPMDSRMKQTPVLQIVRTIWRIILCLGHDEMMKIMREPSHVIFSAVEAGNFEFLSELMNTYPDLIWEVNDRNLSIIHIAVFHRQASIFNLIHEIGPIKDFIVTFTDDVDGNNLLHMAAKSPPPDRLNMVSGAAFQMMLELLWFEEVKKIMPPSLIEMKNSEGITPRKLFTMEHKELLDKAESWMKGTANSCMVVSTLITTGVFSAAFSIPGGVNDSNGTPNYLAKTSFLIFAISDAAALISSSTSILMFLSILVSRYAEEDFFKSLPLKLICGMVALFISIMAMMIAFSSAFFVTYYHGLMSLFRHNRHMFS</sequence>
<dbReference type="EMBL" id="CM039432">
    <property type="protein sequence ID" value="KAI4332587.1"/>
    <property type="molecule type" value="Genomic_DNA"/>
</dbReference>
<evidence type="ECO:0000313" key="2">
    <source>
        <dbReference type="Proteomes" id="UP000828941"/>
    </source>
</evidence>
<protein>
    <submittedName>
        <fullName evidence="1">Uncharacterized protein</fullName>
    </submittedName>
</protein>